<keyword evidence="2" id="KW-1185">Reference proteome</keyword>
<reference evidence="1" key="1">
    <citation type="journal article" date="2023" name="bioRxiv">
        <title>Improved chromosome-level genome assembly for marigold (Tagetes erecta).</title>
        <authorList>
            <person name="Jiang F."/>
            <person name="Yuan L."/>
            <person name="Wang S."/>
            <person name="Wang H."/>
            <person name="Xu D."/>
            <person name="Wang A."/>
            <person name="Fan W."/>
        </authorList>
    </citation>
    <scope>NUCLEOTIDE SEQUENCE</scope>
    <source>
        <strain evidence="1">WSJ</strain>
        <tissue evidence="1">Leaf</tissue>
    </source>
</reference>
<proteinExistence type="predicted"/>
<gene>
    <name evidence="1" type="ORF">QVD17_40156</name>
</gene>
<organism evidence="1 2">
    <name type="scientific">Tagetes erecta</name>
    <name type="common">African marigold</name>
    <dbReference type="NCBI Taxonomy" id="13708"/>
    <lineage>
        <taxon>Eukaryota</taxon>
        <taxon>Viridiplantae</taxon>
        <taxon>Streptophyta</taxon>
        <taxon>Embryophyta</taxon>
        <taxon>Tracheophyta</taxon>
        <taxon>Spermatophyta</taxon>
        <taxon>Magnoliopsida</taxon>
        <taxon>eudicotyledons</taxon>
        <taxon>Gunneridae</taxon>
        <taxon>Pentapetalae</taxon>
        <taxon>asterids</taxon>
        <taxon>campanulids</taxon>
        <taxon>Asterales</taxon>
        <taxon>Asteraceae</taxon>
        <taxon>Asteroideae</taxon>
        <taxon>Heliantheae alliance</taxon>
        <taxon>Tageteae</taxon>
        <taxon>Tagetes</taxon>
    </lineage>
</organism>
<dbReference type="Proteomes" id="UP001229421">
    <property type="component" value="Unassembled WGS sequence"/>
</dbReference>
<evidence type="ECO:0000313" key="2">
    <source>
        <dbReference type="Proteomes" id="UP001229421"/>
    </source>
</evidence>
<protein>
    <submittedName>
        <fullName evidence="1">Uncharacterized protein</fullName>
    </submittedName>
</protein>
<sequence length="142" mass="15781">MATTLHHMNDHTICSKDNHVADMNKHKLQEDFDDDEDLFEIDLDAVRDLPPPYYWESCLTVTANTLFANCLVPITDVSSAIPMANPRDANQVWLGPESRRVIRVRGAEPVQSFVGVPSSGALSSLLQKTLMLNVSSSFDHGK</sequence>
<comment type="caution">
    <text evidence="1">The sequence shown here is derived from an EMBL/GenBank/DDBJ whole genome shotgun (WGS) entry which is preliminary data.</text>
</comment>
<dbReference type="AlphaFoldDB" id="A0AAD8JPQ4"/>
<name>A0AAD8JPQ4_TARER</name>
<evidence type="ECO:0000313" key="1">
    <source>
        <dbReference type="EMBL" id="KAK1408410.1"/>
    </source>
</evidence>
<accession>A0AAD8JPQ4</accession>
<dbReference type="EMBL" id="JAUHHV010000011">
    <property type="protein sequence ID" value="KAK1408410.1"/>
    <property type="molecule type" value="Genomic_DNA"/>
</dbReference>